<dbReference type="AlphaFoldDB" id="A0A177NMY8"/>
<organism evidence="2 3">
    <name type="scientific">Methylomonas koyamae</name>
    <dbReference type="NCBI Taxonomy" id="702114"/>
    <lineage>
        <taxon>Bacteria</taxon>
        <taxon>Pseudomonadati</taxon>
        <taxon>Pseudomonadota</taxon>
        <taxon>Gammaproteobacteria</taxon>
        <taxon>Methylococcales</taxon>
        <taxon>Methylococcaceae</taxon>
        <taxon>Methylomonas</taxon>
    </lineage>
</organism>
<reference evidence="2 3" key="1">
    <citation type="submission" date="2016-03" db="EMBL/GenBank/DDBJ databases">
        <authorList>
            <person name="Ploux O."/>
        </authorList>
    </citation>
    <scope>NUCLEOTIDE SEQUENCE [LARGE SCALE GENOMIC DNA]</scope>
    <source>
        <strain evidence="2 3">R-45378</strain>
    </source>
</reference>
<dbReference type="Proteomes" id="UP000077857">
    <property type="component" value="Unassembled WGS sequence"/>
</dbReference>
<gene>
    <name evidence="2" type="ORF">A1507_06835</name>
</gene>
<evidence type="ECO:0000313" key="2">
    <source>
        <dbReference type="EMBL" id="OAI19496.1"/>
    </source>
</evidence>
<dbReference type="EMBL" id="LUUJ01000048">
    <property type="protein sequence ID" value="OAI19496.1"/>
    <property type="molecule type" value="Genomic_DNA"/>
</dbReference>
<dbReference type="InterPro" id="IPR009081">
    <property type="entry name" value="PP-bd_ACP"/>
</dbReference>
<dbReference type="Pfam" id="PF00550">
    <property type="entry name" value="PP-binding"/>
    <property type="match status" value="1"/>
</dbReference>
<evidence type="ECO:0000313" key="3">
    <source>
        <dbReference type="Proteomes" id="UP000077857"/>
    </source>
</evidence>
<dbReference type="PROSITE" id="PS50075">
    <property type="entry name" value="CARRIER"/>
    <property type="match status" value="1"/>
</dbReference>
<evidence type="ECO:0000259" key="1">
    <source>
        <dbReference type="PROSITE" id="PS50075"/>
    </source>
</evidence>
<dbReference type="OrthoDB" id="5571618at2"/>
<dbReference type="InterPro" id="IPR036736">
    <property type="entry name" value="ACP-like_sf"/>
</dbReference>
<protein>
    <submittedName>
        <fullName evidence="2">Acyl carrier protein</fullName>
    </submittedName>
</protein>
<sequence length="88" mass="9518">MSLNPDAIKAALRAKVIELAAPLGMDASDVTDDDILPATGLLDSGAILELVVWFEATYDIRIKQEEMNIDNLGSINAMTDFLLARKPS</sequence>
<name>A0A177NMY8_9GAMM</name>
<proteinExistence type="predicted"/>
<comment type="caution">
    <text evidence="2">The sequence shown here is derived from an EMBL/GenBank/DDBJ whole genome shotgun (WGS) entry which is preliminary data.</text>
</comment>
<accession>A0A177NMY8</accession>
<dbReference type="Gene3D" id="1.10.1200.10">
    <property type="entry name" value="ACP-like"/>
    <property type="match status" value="1"/>
</dbReference>
<dbReference type="RefSeq" id="WP_064039470.1">
    <property type="nucleotide sequence ID" value="NZ_LUUJ01000048.1"/>
</dbReference>
<dbReference type="SUPFAM" id="SSF47336">
    <property type="entry name" value="ACP-like"/>
    <property type="match status" value="1"/>
</dbReference>
<feature type="domain" description="Carrier" evidence="1">
    <location>
        <begin position="6"/>
        <end position="86"/>
    </location>
</feature>